<evidence type="ECO:0000259" key="1">
    <source>
        <dbReference type="Pfam" id="PF13490"/>
    </source>
</evidence>
<evidence type="ECO:0000313" key="3">
    <source>
        <dbReference type="Proteomes" id="UP000035057"/>
    </source>
</evidence>
<evidence type="ECO:0000313" key="2">
    <source>
        <dbReference type="EMBL" id="KEF30003.1"/>
    </source>
</evidence>
<keyword evidence="3" id="KW-1185">Reference proteome</keyword>
<name>A0A072MZ55_9GAMM</name>
<proteinExistence type="predicted"/>
<comment type="caution">
    <text evidence="2">The sequence shown here is derived from an EMBL/GenBank/DDBJ whole genome shotgun (WGS) entry which is preliminary data.</text>
</comment>
<sequence>MNCNEFNQCLDDYAAGELPEPIERQMQQHADNCATCSQDLDAARFVADTIAVSRPPQPSVDFEAKALSGIRDKQPRPERSWTTPIWGGAVAAALVVGLFVGSEFKQQPSVTTETDTPVAEAPVEITQQVVRLAFSSNEALEDVTLTLELPANMELAPFPGHHKVSWKVDLKPGDNLLALPLNILFPGQGTLVAHLGEGSNRKTFRTEIGKQAKEPSS</sequence>
<organism evidence="2 3">
    <name type="scientific">Marinobacter nitratireducens</name>
    <dbReference type="NCBI Taxonomy" id="1137280"/>
    <lineage>
        <taxon>Bacteria</taxon>
        <taxon>Pseudomonadati</taxon>
        <taxon>Pseudomonadota</taxon>
        <taxon>Gammaproteobacteria</taxon>
        <taxon>Pseudomonadales</taxon>
        <taxon>Marinobacteraceae</taxon>
        <taxon>Marinobacter</taxon>
    </lineage>
</organism>
<dbReference type="Gene3D" id="1.10.10.1320">
    <property type="entry name" value="Anti-sigma factor, zinc-finger domain"/>
    <property type="match status" value="1"/>
</dbReference>
<keyword evidence="2" id="KW-0812">Transmembrane</keyword>
<reference evidence="2 3" key="1">
    <citation type="submission" date="2012-12" db="EMBL/GenBank/DDBJ databases">
        <title>Genome assembly of Marinobacter sp. AK21.</title>
        <authorList>
            <person name="Khatri I."/>
            <person name="Kumar R."/>
            <person name="Vaidya B."/>
            <person name="Subramanian S."/>
            <person name="Pinnaka A."/>
        </authorList>
    </citation>
    <scope>NUCLEOTIDE SEQUENCE [LARGE SCALE GENOMIC DNA]</scope>
    <source>
        <strain evidence="2 3">AK21</strain>
    </source>
</reference>
<gene>
    <name evidence="2" type="ORF">D777_03179</name>
</gene>
<dbReference type="PATRIC" id="fig|1137280.3.peg.2995"/>
<protein>
    <submittedName>
        <fullName evidence="2">Putative transmembrane anti-sigma factor</fullName>
    </submittedName>
</protein>
<accession>A0A072MZ55</accession>
<keyword evidence="2" id="KW-0472">Membrane</keyword>
<dbReference type="STRING" id="1137280.D777_03179"/>
<dbReference type="EMBL" id="ANIE01000009">
    <property type="protein sequence ID" value="KEF30003.1"/>
    <property type="molecule type" value="Genomic_DNA"/>
</dbReference>
<dbReference type="AlphaFoldDB" id="A0A072MZ55"/>
<feature type="domain" description="Putative zinc-finger" evidence="1">
    <location>
        <begin position="3"/>
        <end position="36"/>
    </location>
</feature>
<dbReference type="InterPro" id="IPR027383">
    <property type="entry name" value="Znf_put"/>
</dbReference>
<dbReference type="Pfam" id="PF13490">
    <property type="entry name" value="zf-HC2"/>
    <property type="match status" value="1"/>
</dbReference>
<dbReference type="InterPro" id="IPR041916">
    <property type="entry name" value="Anti_sigma_zinc_sf"/>
</dbReference>
<dbReference type="Proteomes" id="UP000035057">
    <property type="component" value="Unassembled WGS sequence"/>
</dbReference>